<organism evidence="1 2">
    <name type="scientific">Pseudomonas fluorescens</name>
    <dbReference type="NCBI Taxonomy" id="294"/>
    <lineage>
        <taxon>Bacteria</taxon>
        <taxon>Pseudomonadati</taxon>
        <taxon>Pseudomonadota</taxon>
        <taxon>Gammaproteobacteria</taxon>
        <taxon>Pseudomonadales</taxon>
        <taxon>Pseudomonadaceae</taxon>
        <taxon>Pseudomonas</taxon>
    </lineage>
</organism>
<evidence type="ECO:0000313" key="2">
    <source>
        <dbReference type="Proteomes" id="UP000295797"/>
    </source>
</evidence>
<dbReference type="Proteomes" id="UP000295797">
    <property type="component" value="Chromosome"/>
</dbReference>
<dbReference type="RefSeq" id="WP_135295644.1">
    <property type="nucleotide sequence ID" value="NZ_CP038438.1"/>
</dbReference>
<sequence length="109" mass="12216">MIDFINQAGQAAVQLAASMLLLGNRDKANETAIAFARNHKEAAVAILTAEGYLLNQMQEVHVNRDPRDFLTLLSPITDLKIPHPEQAKTLFVTREEAINACWNLYEVRI</sequence>
<name>A0AAP8Z0P6_PSEFL</name>
<gene>
    <name evidence="1" type="ORF">E4T63_12830</name>
</gene>
<proteinExistence type="predicted"/>
<reference evidence="1 2" key="1">
    <citation type="submission" date="2019-03" db="EMBL/GenBank/DDBJ databases">
        <title>Complete genome sequence of the plant growth promoting strain Pseudomonas fluorescens LBUM677.</title>
        <authorList>
            <person name="Novinscak A."/>
            <person name="Joly D."/>
            <person name="Filion M."/>
        </authorList>
    </citation>
    <scope>NUCLEOTIDE SEQUENCE [LARGE SCALE GENOMIC DNA]</scope>
    <source>
        <strain evidence="1 2">LBUM677</strain>
    </source>
</reference>
<protein>
    <submittedName>
        <fullName evidence="1">Uncharacterized protein</fullName>
    </submittedName>
</protein>
<dbReference type="AlphaFoldDB" id="A0AAP8Z0P6"/>
<accession>A0AAP8Z0P6</accession>
<dbReference type="EMBL" id="CP038438">
    <property type="protein sequence ID" value="QBX41422.1"/>
    <property type="molecule type" value="Genomic_DNA"/>
</dbReference>
<evidence type="ECO:0000313" key="1">
    <source>
        <dbReference type="EMBL" id="QBX41422.1"/>
    </source>
</evidence>